<dbReference type="SMR" id="A0A0H3MES8"/>
<sequence>MNETPHAPVVEQVLVAAAFGNQPGSWPLPTAITPHHLWLRAVAAGGQGRYAHAYGDLSVLRRLVPAGPLASLAHSTQGSLLRQLGWHTLARGWDGRALALAGADREAGADALIGLAADALGVGRFAAAGALLDRADPLVVSPLVADRLAVRRRWVAAELAMATGDGATAVRHAEEAVELTQAMAVASARHRVKSDVVLAAALCSAGAVARARAVGEEALDATARFGLLPLRWALACLLIDIGTVTFSAQQLRELTKIRNICAGQVRRAGGCWRTA</sequence>
<protein>
    <submittedName>
        <fullName evidence="1">Uncharacterized protein</fullName>
    </submittedName>
</protein>
<dbReference type="RefSeq" id="WP_003900051.1">
    <property type="nucleotide sequence ID" value="NC_008769.1"/>
</dbReference>
<organism evidence="1 2">
    <name type="scientific">Mycobacterium bovis (strain BCG / Pasteur 1173P2)</name>
    <dbReference type="NCBI Taxonomy" id="410289"/>
    <lineage>
        <taxon>Bacteria</taxon>
        <taxon>Bacillati</taxon>
        <taxon>Actinomycetota</taxon>
        <taxon>Actinomycetes</taxon>
        <taxon>Mycobacteriales</taxon>
        <taxon>Mycobacteriaceae</taxon>
        <taxon>Mycobacterium</taxon>
        <taxon>Mycobacterium tuberculosis complex</taxon>
    </lineage>
</organism>
<dbReference type="EMBL" id="AM408590">
    <property type="protein sequence ID" value="CAL73474.1"/>
    <property type="molecule type" value="Genomic_DNA"/>
</dbReference>
<accession>A0A0H3MES8</accession>
<reference evidence="1 2" key="1">
    <citation type="journal article" date="2007" name="Proc. Natl. Acad. Sci. U.S.A.">
        <title>Genome plasticity of BCG and impact on vaccine efficacy.</title>
        <authorList>
            <person name="Brosch R."/>
            <person name="Gordon S.V."/>
            <person name="Garnier T."/>
            <person name="Eiglmeier K."/>
            <person name="Frigui W."/>
            <person name="Valenti P."/>
            <person name="Dos Santos S."/>
            <person name="Duthoy S."/>
            <person name="Lacroix C."/>
            <person name="Garcia-Pelayo C."/>
            <person name="Inwald J.K."/>
            <person name="Golby P."/>
            <person name="Garcia J.N."/>
            <person name="Hewinson R.G."/>
            <person name="Behr M.A."/>
            <person name="Quail M.A."/>
            <person name="Churcher C."/>
            <person name="Barrell B.G."/>
            <person name="Parkhill J."/>
            <person name="Cole S.T."/>
        </authorList>
    </citation>
    <scope>NUCLEOTIDE SEQUENCE [LARGE SCALE GENOMIC DNA]</scope>
    <source>
        <strain evidence="2">BCG / Pasteur 1173P2</strain>
    </source>
</reference>
<evidence type="ECO:0000313" key="2">
    <source>
        <dbReference type="Proteomes" id="UP000001472"/>
    </source>
</evidence>
<dbReference type="AlphaFoldDB" id="A0A0H3MES8"/>
<dbReference type="InterPro" id="IPR011990">
    <property type="entry name" value="TPR-like_helical_dom_sf"/>
</dbReference>
<dbReference type="Proteomes" id="UP000001472">
    <property type="component" value="Chromosome"/>
</dbReference>
<evidence type="ECO:0000313" key="1">
    <source>
        <dbReference type="EMBL" id="CAL73474.1"/>
    </source>
</evidence>
<gene>
    <name evidence="1" type="ordered locus">BCG_3485c</name>
</gene>
<name>A0A0H3MES8_MYCBP</name>
<dbReference type="KEGG" id="mbb:BCG_3485c"/>
<dbReference type="Gene3D" id="1.25.40.10">
    <property type="entry name" value="Tetratricopeptide repeat domain"/>
    <property type="match status" value="1"/>
</dbReference>
<dbReference type="HOGENOM" id="CLU_058619_1_0_11"/>
<proteinExistence type="predicted"/>